<accession>A0AB34KBU4</accession>
<gene>
    <name evidence="2" type="ORF">WHR41_08519</name>
</gene>
<comment type="caution">
    <text evidence="2">The sequence shown here is derived from an EMBL/GenBank/DDBJ whole genome shotgun (WGS) entry which is preliminary data.</text>
</comment>
<reference evidence="2 3" key="1">
    <citation type="journal article" date="2020" name="Microbiol. Resour. Announc.">
        <title>Draft Genome Sequence of a Cladosporium Species Isolated from the Mesophotic Ascidian Didemnum maculosum.</title>
        <authorList>
            <person name="Gioti A."/>
            <person name="Siaperas R."/>
            <person name="Nikolaivits E."/>
            <person name="Le Goff G."/>
            <person name="Ouazzani J."/>
            <person name="Kotoulas G."/>
            <person name="Topakas E."/>
        </authorList>
    </citation>
    <scope>NUCLEOTIDE SEQUENCE [LARGE SCALE GENOMIC DNA]</scope>
    <source>
        <strain evidence="2 3">TM138-S3</strain>
    </source>
</reference>
<dbReference type="SUPFAM" id="SSF46689">
    <property type="entry name" value="Homeodomain-like"/>
    <property type="match status" value="1"/>
</dbReference>
<sequence>MPGSGKQNADVQRQIIEFLEAGIDPTTIHRRLKVGRSSIYRMKRCLQQHGTAYAPPATNKKNGRPRVMTNEQEQEIRAWLQDPANRERYLDDMVWFIHDRFGMVCSTTTCSKIKRKWLKVIEAEERGEQLDPADAQEQVRQESFRVAKRTSNASKRQQQAVTPVATDDGDLQMSADLEAAMLHQEHQQQQQQQPLPEYRPEIDQTLQDYKPEIDQHLQEQLQTEVAHAALRQSGLG</sequence>
<name>A0AB34KBU4_9PEZI</name>
<dbReference type="AlphaFoldDB" id="A0AB34KBU4"/>
<dbReference type="EMBL" id="JAAQHG020000047">
    <property type="protein sequence ID" value="KAL1582582.1"/>
    <property type="molecule type" value="Genomic_DNA"/>
</dbReference>
<protein>
    <recommendedName>
        <fullName evidence="4">Transposase</fullName>
    </recommendedName>
</protein>
<evidence type="ECO:0000256" key="1">
    <source>
        <dbReference type="SAM" id="MobiDB-lite"/>
    </source>
</evidence>
<dbReference type="RefSeq" id="XP_069225689.1">
    <property type="nucleotide sequence ID" value="XM_069377123.1"/>
</dbReference>
<evidence type="ECO:0008006" key="4">
    <source>
        <dbReference type="Google" id="ProtNLM"/>
    </source>
</evidence>
<organism evidence="2 3">
    <name type="scientific">Cladosporium halotolerans</name>
    <dbReference type="NCBI Taxonomy" id="1052096"/>
    <lineage>
        <taxon>Eukaryota</taxon>
        <taxon>Fungi</taxon>
        <taxon>Dikarya</taxon>
        <taxon>Ascomycota</taxon>
        <taxon>Pezizomycotina</taxon>
        <taxon>Dothideomycetes</taxon>
        <taxon>Dothideomycetidae</taxon>
        <taxon>Cladosporiales</taxon>
        <taxon>Cladosporiaceae</taxon>
        <taxon>Cladosporium</taxon>
    </lineage>
</organism>
<feature type="region of interest" description="Disordered" evidence="1">
    <location>
        <begin position="146"/>
        <end position="168"/>
    </location>
</feature>
<dbReference type="GeneID" id="96009961"/>
<feature type="compositionally biased region" description="Low complexity" evidence="1">
    <location>
        <begin position="187"/>
        <end position="196"/>
    </location>
</feature>
<feature type="region of interest" description="Disordered" evidence="1">
    <location>
        <begin position="182"/>
        <end position="201"/>
    </location>
</feature>
<evidence type="ECO:0000313" key="2">
    <source>
        <dbReference type="EMBL" id="KAL1582582.1"/>
    </source>
</evidence>
<keyword evidence="3" id="KW-1185">Reference proteome</keyword>
<dbReference type="Proteomes" id="UP000803884">
    <property type="component" value="Unassembled WGS sequence"/>
</dbReference>
<feature type="compositionally biased region" description="Polar residues" evidence="1">
    <location>
        <begin position="149"/>
        <end position="161"/>
    </location>
</feature>
<dbReference type="InterPro" id="IPR009057">
    <property type="entry name" value="Homeodomain-like_sf"/>
</dbReference>
<proteinExistence type="predicted"/>
<evidence type="ECO:0000313" key="3">
    <source>
        <dbReference type="Proteomes" id="UP000803884"/>
    </source>
</evidence>